<sequence length="467" mass="52006">MSGIEVAASIIGVAAFGIALAEKLTDFYGSFEDAPEDVEFIALELSTLTTLMSTLGGRIKNEKPFLSNDGIREAGVVSKRIKMLFDKILKLLPEASSDDGMKSFQRVKWHFKQKRCSMILTRLAACRIDILVLFQLCPRQQAVEGSSNKGDEVGEAQQQRDTQVSILLGSWARTTARLKVLEKEAKDEETTFLHNQPNEPPKDFVSVEELMEDDKAESKDAKAEPTVFQKLHSGNKIQGPRPCFGREEAREMVRTLTITQPRTPKESEPGPSPSSEQRNSKTPAKPSMTSHQTGTEDKPEVPPQQPGREAEEQRFHRRSRSGPSTRQPFPMPSPQIHAGSSRDTSNHNCHIGIANNPPYGRHQGNAATYDAHRHVPTSSQAPFAYIREDSNFRIRAAQRRLALLSTMTETIVTFWAWDGTPLVGPATTTETTTFTEDGLSKELLDDHSTEQYQMHWGPFVAALRHSG</sequence>
<proteinExistence type="predicted"/>
<accession>A0AA39CGC3</accession>
<dbReference type="InterPro" id="IPR039327">
    <property type="entry name" value="CON7-like"/>
</dbReference>
<name>A0AA39CGC3_9EURO</name>
<evidence type="ECO:0000256" key="1">
    <source>
        <dbReference type="SAM" id="MobiDB-lite"/>
    </source>
</evidence>
<reference evidence="2" key="1">
    <citation type="submission" date="2022-10" db="EMBL/GenBank/DDBJ databases">
        <title>Culturing micro-colonial fungi from biological soil crusts in the Mojave desert and describing Neophaeococcomyces mojavensis, and introducing the new genera and species Taxawa tesnikishii.</title>
        <authorList>
            <person name="Kurbessoian T."/>
            <person name="Stajich J.E."/>
        </authorList>
    </citation>
    <scope>NUCLEOTIDE SEQUENCE</scope>
    <source>
        <strain evidence="2">TK_41</strain>
    </source>
</reference>
<organism evidence="2 3">
    <name type="scientific">Cladophialophora chaetospira</name>
    <dbReference type="NCBI Taxonomy" id="386627"/>
    <lineage>
        <taxon>Eukaryota</taxon>
        <taxon>Fungi</taxon>
        <taxon>Dikarya</taxon>
        <taxon>Ascomycota</taxon>
        <taxon>Pezizomycotina</taxon>
        <taxon>Eurotiomycetes</taxon>
        <taxon>Chaetothyriomycetidae</taxon>
        <taxon>Chaetothyriales</taxon>
        <taxon>Herpotrichiellaceae</taxon>
        <taxon>Cladophialophora</taxon>
    </lineage>
</organism>
<dbReference type="AlphaFoldDB" id="A0AA39CGC3"/>
<evidence type="ECO:0000313" key="2">
    <source>
        <dbReference type="EMBL" id="KAJ9607631.1"/>
    </source>
</evidence>
<protein>
    <recommendedName>
        <fullName evidence="4">Fungal N-terminal domain-containing protein</fullName>
    </recommendedName>
</protein>
<evidence type="ECO:0000313" key="3">
    <source>
        <dbReference type="Proteomes" id="UP001172673"/>
    </source>
</evidence>
<dbReference type="PANTHER" id="PTHR36167:SF4">
    <property type="entry name" value="FUNGAL N-TERMINAL DOMAIN-CONTAINING PROTEIN"/>
    <property type="match status" value="1"/>
</dbReference>
<dbReference type="EMBL" id="JAPDRK010000011">
    <property type="protein sequence ID" value="KAJ9607631.1"/>
    <property type="molecule type" value="Genomic_DNA"/>
</dbReference>
<keyword evidence="3" id="KW-1185">Reference proteome</keyword>
<feature type="region of interest" description="Disordered" evidence="1">
    <location>
        <begin position="256"/>
        <end position="365"/>
    </location>
</feature>
<dbReference type="GO" id="GO:0006355">
    <property type="term" value="P:regulation of DNA-templated transcription"/>
    <property type="evidence" value="ECO:0007669"/>
    <property type="project" value="InterPro"/>
</dbReference>
<gene>
    <name evidence="2" type="ORF">H2200_007709</name>
</gene>
<dbReference type="PANTHER" id="PTHR36167">
    <property type="entry name" value="C2H2 FINGER DOMAIN TRANSCRIPTION FACTOR (EUROFUNG)-RELATED"/>
    <property type="match status" value="1"/>
</dbReference>
<dbReference type="Proteomes" id="UP001172673">
    <property type="component" value="Unassembled WGS sequence"/>
</dbReference>
<evidence type="ECO:0008006" key="4">
    <source>
        <dbReference type="Google" id="ProtNLM"/>
    </source>
</evidence>
<comment type="caution">
    <text evidence="2">The sequence shown here is derived from an EMBL/GenBank/DDBJ whole genome shotgun (WGS) entry which is preliminary data.</text>
</comment>